<dbReference type="RefSeq" id="XP_058343471.1">
    <property type="nucleotide sequence ID" value="XM_058485636.1"/>
</dbReference>
<dbReference type="InterPro" id="IPR029052">
    <property type="entry name" value="Metallo-depent_PP-like"/>
</dbReference>
<gene>
    <name evidence="4" type="ORF">O0I10_005598</name>
</gene>
<evidence type="ECO:0000313" key="4">
    <source>
        <dbReference type="EMBL" id="KAJ8658558.1"/>
    </source>
</evidence>
<dbReference type="GO" id="GO:0000298">
    <property type="term" value="F:endopolyphosphatase activity"/>
    <property type="evidence" value="ECO:0007669"/>
    <property type="project" value="TreeGrafter"/>
</dbReference>
<dbReference type="PANTHER" id="PTHR42850">
    <property type="entry name" value="METALLOPHOSPHOESTERASE"/>
    <property type="match status" value="1"/>
</dbReference>
<dbReference type="Pfam" id="PF00149">
    <property type="entry name" value="Metallophos"/>
    <property type="match status" value="1"/>
</dbReference>
<dbReference type="CDD" id="cd00144">
    <property type="entry name" value="MPP_PPP_family"/>
    <property type="match status" value="1"/>
</dbReference>
<dbReference type="AlphaFoldDB" id="A0AAD7V4N4"/>
<dbReference type="GeneID" id="83213010"/>
<keyword evidence="5" id="KW-1185">Reference proteome</keyword>
<sequence length="343" mass="38541">MDANSSSSSMLQRQRHNDPIWRCCGRLAVAIAAFGCLYVMATLPVATAAPAAAQLVARDEIESFEVSPFSNFTERVTEIQHDGNDGRFLVMGDIHGCLDEFNELVNKMQYQQGRDRLVLLGDLTDKGPDSLGVVRRARELGAMCVRGNHDDKVIRIASYLRSHGGRSGDGDTQHASKDEEDEEEKKGKALPEGHVHDDIKWTNHHFGIAEQLDDEDYEYLQQCSLIMSLPDRHSILVHAGLDPNIKSLDEQDPYYVMNMRSLDKDGHPVKHKKDGKMRWFDAWNEYGPSEKVYYAHAASSGLQINGRTYGIDTGCVYGGQLTALDIDTHKLYQIQCPQYTEHD</sequence>
<keyword evidence="2" id="KW-1133">Transmembrane helix</keyword>
<dbReference type="SUPFAM" id="SSF56300">
    <property type="entry name" value="Metallo-dependent phosphatases"/>
    <property type="match status" value="1"/>
</dbReference>
<dbReference type="PANTHER" id="PTHR42850:SF4">
    <property type="entry name" value="ZINC-DEPENDENT ENDOPOLYPHOSPHATASE"/>
    <property type="match status" value="1"/>
</dbReference>
<feature type="transmembrane region" description="Helical" evidence="2">
    <location>
        <begin position="20"/>
        <end position="41"/>
    </location>
</feature>
<dbReference type="GO" id="GO:0005737">
    <property type="term" value="C:cytoplasm"/>
    <property type="evidence" value="ECO:0007669"/>
    <property type="project" value="TreeGrafter"/>
</dbReference>
<feature type="domain" description="Calcineurin-like phosphoesterase" evidence="3">
    <location>
        <begin position="87"/>
        <end position="252"/>
    </location>
</feature>
<name>A0AAD7V4N4_9FUNG</name>
<evidence type="ECO:0000313" key="5">
    <source>
        <dbReference type="Proteomes" id="UP001234581"/>
    </source>
</evidence>
<feature type="compositionally biased region" description="Basic and acidic residues" evidence="1">
    <location>
        <begin position="166"/>
        <end position="177"/>
    </location>
</feature>
<protein>
    <recommendedName>
        <fullName evidence="3">Calcineurin-like phosphoesterase domain-containing protein</fullName>
    </recommendedName>
</protein>
<keyword evidence="2" id="KW-0472">Membrane</keyword>
<dbReference type="Proteomes" id="UP001234581">
    <property type="component" value="Unassembled WGS sequence"/>
</dbReference>
<dbReference type="InterPro" id="IPR050126">
    <property type="entry name" value="Ap4A_hydrolase"/>
</dbReference>
<dbReference type="InterPro" id="IPR004843">
    <property type="entry name" value="Calcineurin-like_PHP"/>
</dbReference>
<comment type="caution">
    <text evidence="4">The sequence shown here is derived from an EMBL/GenBank/DDBJ whole genome shotgun (WGS) entry which is preliminary data.</text>
</comment>
<dbReference type="EMBL" id="JARTCD010000023">
    <property type="protein sequence ID" value="KAJ8658558.1"/>
    <property type="molecule type" value="Genomic_DNA"/>
</dbReference>
<dbReference type="GO" id="GO:0006798">
    <property type="term" value="P:polyphosphate catabolic process"/>
    <property type="evidence" value="ECO:0007669"/>
    <property type="project" value="TreeGrafter"/>
</dbReference>
<evidence type="ECO:0000259" key="3">
    <source>
        <dbReference type="Pfam" id="PF00149"/>
    </source>
</evidence>
<organism evidence="4 5">
    <name type="scientific">Lichtheimia ornata</name>
    <dbReference type="NCBI Taxonomy" id="688661"/>
    <lineage>
        <taxon>Eukaryota</taxon>
        <taxon>Fungi</taxon>
        <taxon>Fungi incertae sedis</taxon>
        <taxon>Mucoromycota</taxon>
        <taxon>Mucoromycotina</taxon>
        <taxon>Mucoromycetes</taxon>
        <taxon>Mucorales</taxon>
        <taxon>Lichtheimiaceae</taxon>
        <taxon>Lichtheimia</taxon>
    </lineage>
</organism>
<dbReference type="Gene3D" id="3.60.21.10">
    <property type="match status" value="1"/>
</dbReference>
<reference evidence="4 5" key="1">
    <citation type="submission" date="2023-03" db="EMBL/GenBank/DDBJ databases">
        <title>Genome sequence of Lichtheimia ornata CBS 291.66.</title>
        <authorList>
            <person name="Mohabir J.T."/>
            <person name="Shea T.P."/>
            <person name="Kurbessoian T."/>
            <person name="Berby B."/>
            <person name="Fontaine J."/>
            <person name="Livny J."/>
            <person name="Gnirke A."/>
            <person name="Stajich J.E."/>
            <person name="Cuomo C.A."/>
        </authorList>
    </citation>
    <scope>NUCLEOTIDE SEQUENCE [LARGE SCALE GENOMIC DNA]</scope>
    <source>
        <strain evidence="4">CBS 291.66</strain>
    </source>
</reference>
<keyword evidence="2" id="KW-0812">Transmembrane</keyword>
<evidence type="ECO:0000256" key="1">
    <source>
        <dbReference type="SAM" id="MobiDB-lite"/>
    </source>
</evidence>
<feature type="region of interest" description="Disordered" evidence="1">
    <location>
        <begin position="163"/>
        <end position="192"/>
    </location>
</feature>
<proteinExistence type="predicted"/>
<accession>A0AAD7V4N4</accession>
<evidence type="ECO:0000256" key="2">
    <source>
        <dbReference type="SAM" id="Phobius"/>
    </source>
</evidence>
<dbReference type="GO" id="GO:0016791">
    <property type="term" value="F:phosphatase activity"/>
    <property type="evidence" value="ECO:0007669"/>
    <property type="project" value="TreeGrafter"/>
</dbReference>